<dbReference type="EMBL" id="JGVH01000061">
    <property type="protein sequence ID" value="KER01992.1"/>
    <property type="molecule type" value="Genomic_DNA"/>
</dbReference>
<dbReference type="Gene3D" id="1.20.5.170">
    <property type="match status" value="1"/>
</dbReference>
<keyword evidence="1" id="KW-0175">Coiled coil</keyword>
<dbReference type="Gene3D" id="2.60.40.4050">
    <property type="match status" value="1"/>
</dbReference>
<evidence type="ECO:0000313" key="4">
    <source>
        <dbReference type="Proteomes" id="UP000028002"/>
    </source>
</evidence>
<dbReference type="PATRIC" id="fig|1393735.3.peg.3465"/>
<dbReference type="Gene3D" id="2.150.10.10">
    <property type="entry name" value="Serralysin-like metalloprotease, C-terminal"/>
    <property type="match status" value="2"/>
</dbReference>
<dbReference type="AlphaFoldDB" id="A0A081RTI9"/>
<feature type="coiled-coil region" evidence="1">
    <location>
        <begin position="264"/>
        <end position="291"/>
    </location>
</feature>
<organism evidence="3 4">
    <name type="scientific">Photorhabdus temperata subsp. temperata Meg1</name>
    <dbReference type="NCBI Taxonomy" id="1393735"/>
    <lineage>
        <taxon>Bacteria</taxon>
        <taxon>Pseudomonadati</taxon>
        <taxon>Pseudomonadota</taxon>
        <taxon>Gammaproteobacteria</taxon>
        <taxon>Enterobacterales</taxon>
        <taxon>Morganellaceae</taxon>
        <taxon>Photorhabdus</taxon>
    </lineage>
</organism>
<proteinExistence type="predicted"/>
<dbReference type="RefSeq" id="WP_036840605.1">
    <property type="nucleotide sequence ID" value="NZ_CAWLUD010000061.1"/>
</dbReference>
<feature type="domain" description="Trimeric autotransporter adhesin YadA-like head" evidence="2">
    <location>
        <begin position="135"/>
        <end position="159"/>
    </location>
</feature>
<name>A0A081RTI9_PHOTE</name>
<evidence type="ECO:0000259" key="2">
    <source>
        <dbReference type="Pfam" id="PF05658"/>
    </source>
</evidence>
<feature type="domain" description="Trimeric autotransporter adhesin YadA-like head" evidence="2">
    <location>
        <begin position="194"/>
        <end position="217"/>
    </location>
</feature>
<gene>
    <name evidence="3" type="ORF">MEG1DRAFT_03389</name>
</gene>
<reference evidence="3 4" key="1">
    <citation type="submission" date="2014-03" db="EMBL/GenBank/DDBJ databases">
        <title>Draft Genome of Photorhabdus temperata Meg1.</title>
        <authorList>
            <person name="Hurst S.G.IV."/>
            <person name="Morris K."/>
            <person name="Thomas K."/>
            <person name="Tisa L.S."/>
        </authorList>
    </citation>
    <scope>NUCLEOTIDE SEQUENCE [LARGE SCALE GENOMIC DNA]</scope>
    <source>
        <strain evidence="3 4">Meg1</strain>
    </source>
</reference>
<feature type="domain" description="Trimeric autotransporter adhesin YadA-like head" evidence="2">
    <location>
        <begin position="107"/>
        <end position="130"/>
    </location>
</feature>
<sequence>MSTENMNITDQTVGKDSVVVGNAEAPAIHAIAIGASPLNSKSISESAIAIGQNQQAGRKEETNDYKVIWPIAIGADSVSSGLASIAIGQKVVASAIQAVAISQNSSATGNASIALGANSISSGSASIALGHKVNASGYQGVVIGQNSSSNGSSSIAIGQKIIVSGSQGIAIGQNISSSSSSSIALGQKVNVSASQGIAIGQNASVTGSGSIALGANSVANKPNIVSVGKPNNQRKIVNVAAGNVSNNSTEAVNGQQLYSELVKISALDKKNKQLETDIKTLKNTIDNLIRSITNLTLLSQKNADEIALLKK</sequence>
<evidence type="ECO:0000313" key="3">
    <source>
        <dbReference type="EMBL" id="KER01992.1"/>
    </source>
</evidence>
<dbReference type="Pfam" id="PF05658">
    <property type="entry name" value="YadA_head"/>
    <property type="match status" value="4"/>
</dbReference>
<dbReference type="SUPFAM" id="SSF101967">
    <property type="entry name" value="Adhesin YadA, collagen-binding domain"/>
    <property type="match status" value="2"/>
</dbReference>
<dbReference type="InterPro" id="IPR008640">
    <property type="entry name" value="Adhesin_Head_dom"/>
</dbReference>
<dbReference type="InterPro" id="IPR011049">
    <property type="entry name" value="Serralysin-like_metalloprot_C"/>
</dbReference>
<feature type="domain" description="Trimeric autotransporter adhesin YadA-like head" evidence="2">
    <location>
        <begin position="71"/>
        <end position="89"/>
    </location>
</feature>
<evidence type="ECO:0000256" key="1">
    <source>
        <dbReference type="SAM" id="Coils"/>
    </source>
</evidence>
<comment type="caution">
    <text evidence="3">The sequence shown here is derived from an EMBL/GenBank/DDBJ whole genome shotgun (WGS) entry which is preliminary data.</text>
</comment>
<protein>
    <submittedName>
        <fullName evidence="3">Coiled stalk of trimeric autotransporter adhesin</fullName>
    </submittedName>
</protein>
<dbReference type="CDD" id="cd12820">
    <property type="entry name" value="LbR_YadA-like"/>
    <property type="match status" value="1"/>
</dbReference>
<dbReference type="GO" id="GO:0019867">
    <property type="term" value="C:outer membrane"/>
    <property type="evidence" value="ECO:0007669"/>
    <property type="project" value="InterPro"/>
</dbReference>
<dbReference type="Proteomes" id="UP000028002">
    <property type="component" value="Unassembled WGS sequence"/>
</dbReference>
<accession>A0A081RTI9</accession>